<name>A0A9D2Q9I6_9FIRM</name>
<feature type="compositionally biased region" description="Pro residues" evidence="1">
    <location>
        <begin position="221"/>
        <end position="234"/>
    </location>
</feature>
<reference evidence="3" key="2">
    <citation type="submission" date="2021-04" db="EMBL/GenBank/DDBJ databases">
        <authorList>
            <person name="Gilroy R."/>
        </authorList>
    </citation>
    <scope>NUCLEOTIDE SEQUENCE</scope>
    <source>
        <strain evidence="3">CHK196-7946</strain>
    </source>
</reference>
<keyword evidence="2" id="KW-1133">Transmembrane helix</keyword>
<dbReference type="AlphaFoldDB" id="A0A9D2Q9I6"/>
<feature type="transmembrane region" description="Helical" evidence="2">
    <location>
        <begin position="103"/>
        <end position="129"/>
    </location>
</feature>
<organism evidence="3 4">
    <name type="scientific">Candidatus Mediterraneibacter faecavium</name>
    <dbReference type="NCBI Taxonomy" id="2838668"/>
    <lineage>
        <taxon>Bacteria</taxon>
        <taxon>Bacillati</taxon>
        <taxon>Bacillota</taxon>
        <taxon>Clostridia</taxon>
        <taxon>Lachnospirales</taxon>
        <taxon>Lachnospiraceae</taxon>
        <taxon>Mediterraneibacter</taxon>
    </lineage>
</organism>
<evidence type="ECO:0000313" key="3">
    <source>
        <dbReference type="EMBL" id="HJC74971.1"/>
    </source>
</evidence>
<feature type="transmembrane region" description="Helical" evidence="2">
    <location>
        <begin position="187"/>
        <end position="208"/>
    </location>
</feature>
<feature type="transmembrane region" description="Helical" evidence="2">
    <location>
        <begin position="141"/>
        <end position="166"/>
    </location>
</feature>
<protein>
    <recommendedName>
        <fullName evidence="5">DUF4013 domain-containing protein</fullName>
    </recommendedName>
</protein>
<evidence type="ECO:0000256" key="1">
    <source>
        <dbReference type="SAM" id="MobiDB-lite"/>
    </source>
</evidence>
<comment type="caution">
    <text evidence="3">The sequence shown here is derived from an EMBL/GenBank/DDBJ whole genome shotgun (WGS) entry which is preliminary data.</text>
</comment>
<dbReference type="EMBL" id="DWVY01000044">
    <property type="protein sequence ID" value="HJC74971.1"/>
    <property type="molecule type" value="Genomic_DNA"/>
</dbReference>
<feature type="transmembrane region" description="Helical" evidence="2">
    <location>
        <begin position="25"/>
        <end position="51"/>
    </location>
</feature>
<sequence>MDYGYDYGYEYGYDYPVSYGNGGDAAVTMLLTVYLVVLAVILAVTLASYIFHSIGLYTIGKRMGREYAWLAFIPFARDYFHGELAGEILLKNKSIKNPGIWKLVLPIIYSAVAGVLFVFLFVAAIGAGAVSSINGNQTGGIVAFSTTLIVLYIVILVIAVAYSAVYSVLRILIDIQIYEKFTARNMAVVHSVLSGIIPLYEAICFFVMRNKPFNPGMEPQLTPPPIPPVPPVYPGGPTAGGPLPGGPNPAGPVQENPIPDVTDFAPEQPENKTE</sequence>
<reference evidence="3" key="1">
    <citation type="journal article" date="2021" name="PeerJ">
        <title>Extensive microbial diversity within the chicken gut microbiome revealed by metagenomics and culture.</title>
        <authorList>
            <person name="Gilroy R."/>
            <person name="Ravi A."/>
            <person name="Getino M."/>
            <person name="Pursley I."/>
            <person name="Horton D.L."/>
            <person name="Alikhan N.F."/>
            <person name="Baker D."/>
            <person name="Gharbi K."/>
            <person name="Hall N."/>
            <person name="Watson M."/>
            <person name="Adriaenssens E.M."/>
            <person name="Foster-Nyarko E."/>
            <person name="Jarju S."/>
            <person name="Secka A."/>
            <person name="Antonio M."/>
            <person name="Oren A."/>
            <person name="Chaudhuri R.R."/>
            <person name="La Ragione R."/>
            <person name="Hildebrand F."/>
            <person name="Pallen M.J."/>
        </authorList>
    </citation>
    <scope>NUCLEOTIDE SEQUENCE</scope>
    <source>
        <strain evidence="3">CHK196-7946</strain>
    </source>
</reference>
<evidence type="ECO:0008006" key="5">
    <source>
        <dbReference type="Google" id="ProtNLM"/>
    </source>
</evidence>
<keyword evidence="2" id="KW-0472">Membrane</keyword>
<feature type="region of interest" description="Disordered" evidence="1">
    <location>
        <begin position="218"/>
        <end position="274"/>
    </location>
</feature>
<accession>A0A9D2Q9I6</accession>
<dbReference type="Proteomes" id="UP000823902">
    <property type="component" value="Unassembled WGS sequence"/>
</dbReference>
<evidence type="ECO:0000256" key="2">
    <source>
        <dbReference type="SAM" id="Phobius"/>
    </source>
</evidence>
<evidence type="ECO:0000313" key="4">
    <source>
        <dbReference type="Proteomes" id="UP000823902"/>
    </source>
</evidence>
<keyword evidence="2" id="KW-0812">Transmembrane</keyword>
<proteinExistence type="predicted"/>
<gene>
    <name evidence="3" type="ORF">H9697_08515</name>
</gene>